<keyword evidence="3 6" id="KW-0067">ATP-binding</keyword>
<dbReference type="GO" id="GO:0008360">
    <property type="term" value="P:regulation of cell shape"/>
    <property type="evidence" value="ECO:0007669"/>
    <property type="project" value="UniProtKB-UniRule"/>
</dbReference>
<dbReference type="KEGG" id="ifn:GM661_02270"/>
<comment type="function">
    <text evidence="6">Forms membrane-associated dynamic filaments that are essential for cell shape determination. Acts by regulating cell wall synthesis and cell elongation, and thus cell shape. A feedback loop between cell geometry and MreB localization may maintain elongated cell shape by targeting cell wall growth to regions of negative cell wall curvature.</text>
</comment>
<evidence type="ECO:0000256" key="4">
    <source>
        <dbReference type="ARBA" id="ARBA00022960"/>
    </source>
</evidence>
<feature type="binding site" evidence="6">
    <location>
        <begin position="206"/>
        <end position="209"/>
    </location>
    <ligand>
        <name>ATP</name>
        <dbReference type="ChEBI" id="CHEBI:30616"/>
    </ligand>
</feature>
<dbReference type="PANTHER" id="PTHR42749">
    <property type="entry name" value="CELL SHAPE-DETERMINING PROTEIN MREB"/>
    <property type="match status" value="1"/>
</dbReference>
<evidence type="ECO:0000313" key="7">
    <source>
        <dbReference type="EMBL" id="QTL96881.1"/>
    </source>
</evidence>
<dbReference type="NCBIfam" id="NF010539">
    <property type="entry name" value="PRK13927.1"/>
    <property type="match status" value="1"/>
</dbReference>
<dbReference type="CDD" id="cd10225">
    <property type="entry name" value="ASKHA_NBD_MreB-like"/>
    <property type="match status" value="1"/>
</dbReference>
<dbReference type="HAMAP" id="MF_02207">
    <property type="entry name" value="MreB"/>
    <property type="match status" value="1"/>
</dbReference>
<dbReference type="Gene3D" id="3.30.420.40">
    <property type="match status" value="3"/>
</dbReference>
<dbReference type="AlphaFoldDB" id="A0A8A7K6A0"/>
<keyword evidence="8" id="KW-1185">Reference proteome</keyword>
<organism evidence="7 8">
    <name type="scientific">Iocasia fonsfrigidae</name>
    <dbReference type="NCBI Taxonomy" id="2682810"/>
    <lineage>
        <taxon>Bacteria</taxon>
        <taxon>Bacillati</taxon>
        <taxon>Bacillota</taxon>
        <taxon>Clostridia</taxon>
        <taxon>Halanaerobiales</taxon>
        <taxon>Halanaerobiaceae</taxon>
        <taxon>Iocasia</taxon>
    </lineage>
</organism>
<keyword evidence="4 6" id="KW-0133">Cell shape</keyword>
<feature type="binding site" evidence="6">
    <location>
        <begin position="285"/>
        <end position="288"/>
    </location>
    <ligand>
        <name>ATP</name>
        <dbReference type="ChEBI" id="CHEBI:30616"/>
    </ligand>
</feature>
<dbReference type="Pfam" id="PF06723">
    <property type="entry name" value="MreB_Mbl"/>
    <property type="match status" value="1"/>
</dbReference>
<dbReference type="EMBL" id="CP046640">
    <property type="protein sequence ID" value="QTL96881.1"/>
    <property type="molecule type" value="Genomic_DNA"/>
</dbReference>
<evidence type="ECO:0000256" key="6">
    <source>
        <dbReference type="HAMAP-Rule" id="MF_02207"/>
    </source>
</evidence>
<dbReference type="InterPro" id="IPR004753">
    <property type="entry name" value="MreB"/>
</dbReference>
<dbReference type="NCBIfam" id="TIGR00904">
    <property type="entry name" value="mreB"/>
    <property type="match status" value="1"/>
</dbReference>
<dbReference type="InterPro" id="IPR056546">
    <property type="entry name" value="MreB_MamK-like"/>
</dbReference>
<keyword evidence="2 6" id="KW-0547">Nucleotide-binding</keyword>
<comment type="subunit">
    <text evidence="6">Forms polymers.</text>
</comment>
<dbReference type="InterPro" id="IPR043129">
    <property type="entry name" value="ATPase_NBD"/>
</dbReference>
<protein>
    <recommendedName>
        <fullName evidence="6">Cell shape-determining protein MreB</fullName>
    </recommendedName>
</protein>
<evidence type="ECO:0000256" key="3">
    <source>
        <dbReference type="ARBA" id="ARBA00022840"/>
    </source>
</evidence>
<accession>A0A8A7K6A0</accession>
<evidence type="ECO:0000313" key="8">
    <source>
        <dbReference type="Proteomes" id="UP000665020"/>
    </source>
</evidence>
<feature type="binding site" evidence="6">
    <location>
        <begin position="158"/>
        <end position="160"/>
    </location>
    <ligand>
        <name>ATP</name>
        <dbReference type="ChEBI" id="CHEBI:30616"/>
    </ligand>
</feature>
<dbReference type="GO" id="GO:0000902">
    <property type="term" value="P:cell morphogenesis"/>
    <property type="evidence" value="ECO:0007669"/>
    <property type="project" value="InterPro"/>
</dbReference>
<dbReference type="PANTHER" id="PTHR42749:SF1">
    <property type="entry name" value="CELL SHAPE-DETERMINING PROTEIN MREB"/>
    <property type="match status" value="1"/>
</dbReference>
<evidence type="ECO:0000256" key="5">
    <source>
        <dbReference type="ARBA" id="ARBA00023458"/>
    </source>
</evidence>
<evidence type="ECO:0000256" key="1">
    <source>
        <dbReference type="ARBA" id="ARBA00022490"/>
    </source>
</evidence>
<dbReference type="SUPFAM" id="SSF53067">
    <property type="entry name" value="Actin-like ATPase domain"/>
    <property type="match status" value="2"/>
</dbReference>
<proteinExistence type="inferred from homology"/>
<comment type="subcellular location">
    <subcellularLocation>
        <location evidence="6">Cytoplasm</location>
    </subcellularLocation>
    <text evidence="6">Membrane-associated.</text>
</comment>
<dbReference type="GO" id="GO:0005737">
    <property type="term" value="C:cytoplasm"/>
    <property type="evidence" value="ECO:0007669"/>
    <property type="project" value="UniProtKB-SubCell"/>
</dbReference>
<gene>
    <name evidence="6" type="primary">mreB</name>
    <name evidence="7" type="ORF">GM661_02270</name>
</gene>
<dbReference type="GO" id="GO:0005524">
    <property type="term" value="F:ATP binding"/>
    <property type="evidence" value="ECO:0007669"/>
    <property type="project" value="UniProtKB-KW"/>
</dbReference>
<reference evidence="7" key="1">
    <citation type="submission" date="2019-12" db="EMBL/GenBank/DDBJ databases">
        <authorList>
            <person name="zhang j."/>
            <person name="sun C.M."/>
        </authorList>
    </citation>
    <scope>NUCLEOTIDE SEQUENCE</scope>
    <source>
        <strain evidence="7">NS-1</strain>
    </source>
</reference>
<comment type="similarity">
    <text evidence="5 6">Belongs to the FtsA/MreB family.</text>
</comment>
<feature type="binding site" evidence="6">
    <location>
        <begin position="14"/>
        <end position="16"/>
    </location>
    <ligand>
        <name>ATP</name>
        <dbReference type="ChEBI" id="CHEBI:30616"/>
    </ligand>
</feature>
<dbReference type="RefSeq" id="WP_230868559.1">
    <property type="nucleotide sequence ID" value="NZ_CP046640.1"/>
</dbReference>
<name>A0A8A7K6A0_9FIRM</name>
<evidence type="ECO:0000256" key="2">
    <source>
        <dbReference type="ARBA" id="ARBA00022741"/>
    </source>
</evidence>
<keyword evidence="1 6" id="KW-0963">Cytoplasm</keyword>
<sequence length="342" mass="36678">MLGLSKKIGIDLGTANILVYEKGKGIVVQEPSVVAMDTETNKVVAVGTEARRMLGRTPGNIVAIRPLKDGVIADFDVTELMLKHFITAAVKRRRLFKPIVMVCIPVGITGVEKRAVIESAMQVGARKTFLIEEPLAAAIGAGLPIEEPRGSMVIDIGGGTSEIAVISLGGIVVSESLRIGGDRFDEAVIRYIRDKYNLIIGDKTAEEIKTTIGSAFVEESREFEVRGRSVLTGLPKNLNITSEETVEAFQEPINAIIAAVTRVLEQTPPELSSDIMDRGIIMTGGGSLLNNLTKLISQKTEIPVFLADDPLTCVAEGTGHALEEIDNLADALTSNDGVGYRR</sequence>
<dbReference type="Proteomes" id="UP000665020">
    <property type="component" value="Chromosome"/>
</dbReference>
<dbReference type="PRINTS" id="PR01652">
    <property type="entry name" value="SHAPEPROTEIN"/>
</dbReference>